<dbReference type="InterPro" id="IPR000713">
    <property type="entry name" value="Mur_ligase_N"/>
</dbReference>
<dbReference type="InterPro" id="IPR051046">
    <property type="entry name" value="MurCDEF_CellWall_CoF430Synth"/>
</dbReference>
<feature type="binding site" evidence="10">
    <location>
        <begin position="116"/>
        <end position="122"/>
    </location>
    <ligand>
        <name>ATP</name>
        <dbReference type="ChEBI" id="CHEBI:30616"/>
    </ligand>
</feature>
<dbReference type="SUPFAM" id="SSF53623">
    <property type="entry name" value="MurD-like peptide ligases, catalytic domain"/>
    <property type="match status" value="1"/>
</dbReference>
<proteinExistence type="inferred from homology"/>
<dbReference type="InterPro" id="IPR004101">
    <property type="entry name" value="Mur_ligase_C"/>
</dbReference>
<keyword evidence="2 10" id="KW-0436">Ligase</keyword>
<evidence type="ECO:0000256" key="3">
    <source>
        <dbReference type="ARBA" id="ARBA00022618"/>
    </source>
</evidence>
<dbReference type="InterPro" id="IPR005863">
    <property type="entry name" value="UDP-N-AcMur_synth"/>
</dbReference>
<keyword evidence="3 10" id="KW-0132">Cell division</keyword>
<dbReference type="NCBIfam" id="TIGR01143">
    <property type="entry name" value="murF"/>
    <property type="match status" value="1"/>
</dbReference>
<dbReference type="PANTHER" id="PTHR43024">
    <property type="entry name" value="UDP-N-ACETYLMURAMOYL-TRIPEPTIDE--D-ALANYL-D-ALANINE LIGASE"/>
    <property type="match status" value="1"/>
</dbReference>
<dbReference type="Proteomes" id="UP001162834">
    <property type="component" value="Chromosome"/>
</dbReference>
<dbReference type="AlphaFoldDB" id="A0A9E7BZW5"/>
<dbReference type="GO" id="GO:0071555">
    <property type="term" value="P:cell wall organization"/>
    <property type="evidence" value="ECO:0007669"/>
    <property type="project" value="UniProtKB-KW"/>
</dbReference>
<evidence type="ECO:0000313" key="16">
    <source>
        <dbReference type="Proteomes" id="UP001162834"/>
    </source>
</evidence>
<keyword evidence="5 10" id="KW-0067">ATP-binding</keyword>
<dbReference type="Gene3D" id="3.40.1190.10">
    <property type="entry name" value="Mur-like, catalytic domain"/>
    <property type="match status" value="1"/>
</dbReference>
<keyword evidence="16" id="KW-1185">Reference proteome</keyword>
<accession>A0A9E7BZW5</accession>
<evidence type="ECO:0000256" key="1">
    <source>
        <dbReference type="ARBA" id="ARBA00022490"/>
    </source>
</evidence>
<comment type="function">
    <text evidence="10 11">Involved in cell wall formation. Catalyzes the final step in the synthesis of UDP-N-acetylmuramoyl-pentapeptide, the precursor of murein.</text>
</comment>
<dbReference type="PANTHER" id="PTHR43024:SF1">
    <property type="entry name" value="UDP-N-ACETYLMURAMOYL-TRIPEPTIDE--D-ALANYL-D-ALANINE LIGASE"/>
    <property type="match status" value="1"/>
</dbReference>
<dbReference type="RefSeq" id="WP_259315428.1">
    <property type="nucleotide sequence ID" value="NZ_CP087164.1"/>
</dbReference>
<dbReference type="SUPFAM" id="SSF53244">
    <property type="entry name" value="MurD-like peptide ligases, peptide-binding domain"/>
    <property type="match status" value="1"/>
</dbReference>
<evidence type="ECO:0000313" key="15">
    <source>
        <dbReference type="EMBL" id="UGS35746.1"/>
    </source>
</evidence>
<name>A0A9E7BZW5_9ACTN</name>
<evidence type="ECO:0000256" key="6">
    <source>
        <dbReference type="ARBA" id="ARBA00022960"/>
    </source>
</evidence>
<sequence>MRAWSPDRVARAAGGRLVAPAPVTTGPRRVVIDSREVTEGDLFVGLPGAALDGGAFAARALQAGAWGTLTTPAHAAETRGTTPGAVIAVDDPIAGLHRLATEWRRALEVQVIGITGSTGKTSTKDLLAGMLRPYRRTVATAQNLNTEIGVPLTILSAPADTEVLVLEMAMRGLGQIAELAAIAEPDVGVIVNIGPVHLELLGSITAIAAAKAELIAGLRGGGTAVVPVDEPLLEPYHRHDLSWITFGLGGDVADLGDVRIPFESAHMRRNALAALGATRAVGVEPRGLVDVELSARRGQRVELDNGAVILNDCYNANPMSMRAALDELHRAPGRRVAVLGDMLELGPDEIRFHEEIGAYARERSDVLVTVGPLAAHMGGDYSVADAAAAAALVEEIVSEGDTVLVKASRGVGLEAVAEAL</sequence>
<dbReference type="EMBL" id="CP087164">
    <property type="protein sequence ID" value="UGS35746.1"/>
    <property type="molecule type" value="Genomic_DNA"/>
</dbReference>
<keyword evidence="7 10" id="KW-0573">Peptidoglycan synthesis</keyword>
<comment type="catalytic activity">
    <reaction evidence="10 11">
        <text>D-alanyl-D-alanine + UDP-N-acetyl-alpha-D-muramoyl-L-alanyl-gamma-D-glutamyl-meso-2,6-diaminopimelate + ATP = UDP-N-acetyl-alpha-D-muramoyl-L-alanyl-gamma-D-glutamyl-meso-2,6-diaminopimeloyl-D-alanyl-D-alanine + ADP + phosphate + H(+)</text>
        <dbReference type="Rhea" id="RHEA:28374"/>
        <dbReference type="ChEBI" id="CHEBI:15378"/>
        <dbReference type="ChEBI" id="CHEBI:30616"/>
        <dbReference type="ChEBI" id="CHEBI:43474"/>
        <dbReference type="ChEBI" id="CHEBI:57822"/>
        <dbReference type="ChEBI" id="CHEBI:61386"/>
        <dbReference type="ChEBI" id="CHEBI:83905"/>
        <dbReference type="ChEBI" id="CHEBI:456216"/>
        <dbReference type="EC" id="6.3.2.10"/>
    </reaction>
</comment>
<keyword evidence="9 10" id="KW-0961">Cell wall biogenesis/degradation</keyword>
<evidence type="ECO:0000256" key="10">
    <source>
        <dbReference type="HAMAP-Rule" id="MF_02019"/>
    </source>
</evidence>
<gene>
    <name evidence="10 15" type="primary">murF</name>
    <name evidence="15" type="ORF">DSM104329_02141</name>
</gene>
<keyword evidence="8 10" id="KW-0131">Cell cycle</keyword>
<evidence type="ECO:0000256" key="9">
    <source>
        <dbReference type="ARBA" id="ARBA00023316"/>
    </source>
</evidence>
<evidence type="ECO:0000256" key="4">
    <source>
        <dbReference type="ARBA" id="ARBA00022741"/>
    </source>
</evidence>
<feature type="domain" description="Mur ligase central" evidence="14">
    <location>
        <begin position="114"/>
        <end position="254"/>
    </location>
</feature>
<evidence type="ECO:0000259" key="12">
    <source>
        <dbReference type="Pfam" id="PF01225"/>
    </source>
</evidence>
<comment type="subcellular location">
    <subcellularLocation>
        <location evidence="10 11">Cytoplasm</location>
    </subcellularLocation>
</comment>
<feature type="domain" description="Mur ligase C-terminal" evidence="13">
    <location>
        <begin position="296"/>
        <end position="409"/>
    </location>
</feature>
<keyword evidence="1 10" id="KW-0963">Cytoplasm</keyword>
<dbReference type="Pfam" id="PF08245">
    <property type="entry name" value="Mur_ligase_M"/>
    <property type="match status" value="1"/>
</dbReference>
<dbReference type="GO" id="GO:0047480">
    <property type="term" value="F:UDP-N-acetylmuramoyl-tripeptide-D-alanyl-D-alanine ligase activity"/>
    <property type="evidence" value="ECO:0007669"/>
    <property type="project" value="UniProtKB-UniRule"/>
</dbReference>
<evidence type="ECO:0000256" key="5">
    <source>
        <dbReference type="ARBA" id="ARBA00022840"/>
    </source>
</evidence>
<dbReference type="GO" id="GO:0005737">
    <property type="term" value="C:cytoplasm"/>
    <property type="evidence" value="ECO:0007669"/>
    <property type="project" value="UniProtKB-SubCell"/>
</dbReference>
<dbReference type="Pfam" id="PF02875">
    <property type="entry name" value="Mur_ligase_C"/>
    <property type="match status" value="1"/>
</dbReference>
<organism evidence="15 16">
    <name type="scientific">Capillimicrobium parvum</name>
    <dbReference type="NCBI Taxonomy" id="2884022"/>
    <lineage>
        <taxon>Bacteria</taxon>
        <taxon>Bacillati</taxon>
        <taxon>Actinomycetota</taxon>
        <taxon>Thermoleophilia</taxon>
        <taxon>Solirubrobacterales</taxon>
        <taxon>Capillimicrobiaceae</taxon>
        <taxon>Capillimicrobium</taxon>
    </lineage>
</organism>
<dbReference type="GO" id="GO:0008360">
    <property type="term" value="P:regulation of cell shape"/>
    <property type="evidence" value="ECO:0007669"/>
    <property type="project" value="UniProtKB-KW"/>
</dbReference>
<dbReference type="GO" id="GO:0009252">
    <property type="term" value="P:peptidoglycan biosynthetic process"/>
    <property type="evidence" value="ECO:0007669"/>
    <property type="project" value="UniProtKB-UniRule"/>
</dbReference>
<feature type="domain" description="Mur ligase N-terminal catalytic" evidence="12">
    <location>
        <begin position="30"/>
        <end position="74"/>
    </location>
</feature>
<keyword evidence="6 10" id="KW-0133">Cell shape</keyword>
<dbReference type="SUPFAM" id="SSF63418">
    <property type="entry name" value="MurE/MurF N-terminal domain"/>
    <property type="match status" value="1"/>
</dbReference>
<dbReference type="Gene3D" id="3.40.1390.10">
    <property type="entry name" value="MurE/MurF, N-terminal domain"/>
    <property type="match status" value="1"/>
</dbReference>
<dbReference type="KEGG" id="sbae:DSM104329_02141"/>
<reference evidence="15" key="1">
    <citation type="journal article" date="2022" name="Int. J. Syst. Evol. Microbiol.">
        <title>Pseudomonas aegrilactucae sp. nov. and Pseudomonas morbosilactucae sp. nov., pathogens causing bacterial rot of lettuce in Japan.</title>
        <authorList>
            <person name="Sawada H."/>
            <person name="Fujikawa T."/>
            <person name="Satou M."/>
        </authorList>
    </citation>
    <scope>NUCLEOTIDE SEQUENCE</scope>
    <source>
        <strain evidence="15">0166_1</strain>
    </source>
</reference>
<dbReference type="EC" id="6.3.2.10" evidence="10 11"/>
<comment type="similarity">
    <text evidence="10">Belongs to the MurCDEF family. MurF subfamily.</text>
</comment>
<dbReference type="Pfam" id="PF01225">
    <property type="entry name" value="Mur_ligase"/>
    <property type="match status" value="1"/>
</dbReference>
<dbReference type="GO" id="GO:0005524">
    <property type="term" value="F:ATP binding"/>
    <property type="evidence" value="ECO:0007669"/>
    <property type="project" value="UniProtKB-UniRule"/>
</dbReference>
<dbReference type="GO" id="GO:0051301">
    <property type="term" value="P:cell division"/>
    <property type="evidence" value="ECO:0007669"/>
    <property type="project" value="UniProtKB-KW"/>
</dbReference>
<evidence type="ECO:0000259" key="13">
    <source>
        <dbReference type="Pfam" id="PF02875"/>
    </source>
</evidence>
<dbReference type="InterPro" id="IPR035911">
    <property type="entry name" value="MurE/MurF_N"/>
</dbReference>
<dbReference type="HAMAP" id="MF_02019">
    <property type="entry name" value="MurF"/>
    <property type="match status" value="1"/>
</dbReference>
<protein>
    <recommendedName>
        <fullName evidence="10 11">UDP-N-acetylmuramoyl-tripeptide--D-alanyl-D-alanine ligase</fullName>
        <ecNumber evidence="10 11">6.3.2.10</ecNumber>
    </recommendedName>
    <alternativeName>
        <fullName evidence="10">D-alanyl-D-alanine-adding enzyme</fullName>
    </alternativeName>
</protein>
<dbReference type="InterPro" id="IPR013221">
    <property type="entry name" value="Mur_ligase_cen"/>
</dbReference>
<evidence type="ECO:0000256" key="8">
    <source>
        <dbReference type="ARBA" id="ARBA00023306"/>
    </source>
</evidence>
<keyword evidence="4 10" id="KW-0547">Nucleotide-binding</keyword>
<evidence type="ECO:0000259" key="14">
    <source>
        <dbReference type="Pfam" id="PF08245"/>
    </source>
</evidence>
<evidence type="ECO:0000256" key="2">
    <source>
        <dbReference type="ARBA" id="ARBA00022598"/>
    </source>
</evidence>
<dbReference type="InterPro" id="IPR036565">
    <property type="entry name" value="Mur-like_cat_sf"/>
</dbReference>
<dbReference type="Gene3D" id="3.90.190.20">
    <property type="entry name" value="Mur ligase, C-terminal domain"/>
    <property type="match status" value="1"/>
</dbReference>
<dbReference type="InterPro" id="IPR036615">
    <property type="entry name" value="Mur_ligase_C_dom_sf"/>
</dbReference>
<comment type="pathway">
    <text evidence="10 11">Cell wall biogenesis; peptidoglycan biosynthesis.</text>
</comment>
<evidence type="ECO:0000256" key="7">
    <source>
        <dbReference type="ARBA" id="ARBA00022984"/>
    </source>
</evidence>
<evidence type="ECO:0000256" key="11">
    <source>
        <dbReference type="RuleBase" id="RU004136"/>
    </source>
</evidence>